<evidence type="ECO:0000313" key="2">
    <source>
        <dbReference type="Proteomes" id="UP000588051"/>
    </source>
</evidence>
<evidence type="ECO:0008006" key="3">
    <source>
        <dbReference type="Google" id="ProtNLM"/>
    </source>
</evidence>
<organism evidence="1 2">
    <name type="scientific">Undibacterium oligocarboniphilum</name>
    <dbReference type="NCBI Taxonomy" id="666702"/>
    <lineage>
        <taxon>Bacteria</taxon>
        <taxon>Pseudomonadati</taxon>
        <taxon>Pseudomonadota</taxon>
        <taxon>Betaproteobacteria</taxon>
        <taxon>Burkholderiales</taxon>
        <taxon>Oxalobacteraceae</taxon>
        <taxon>Undibacterium</taxon>
    </lineage>
</organism>
<dbReference type="SUPFAM" id="SSF48452">
    <property type="entry name" value="TPR-like"/>
    <property type="match status" value="1"/>
</dbReference>
<dbReference type="EMBL" id="JABXYJ010000002">
    <property type="protein sequence ID" value="NVO76831.1"/>
    <property type="molecule type" value="Genomic_DNA"/>
</dbReference>
<comment type="caution">
    <text evidence="1">The sequence shown here is derived from an EMBL/GenBank/DDBJ whole genome shotgun (WGS) entry which is preliminary data.</text>
</comment>
<reference evidence="1 2" key="1">
    <citation type="submission" date="2020-06" db="EMBL/GenBank/DDBJ databases">
        <authorList>
            <person name="Qiu C."/>
            <person name="Liu Z."/>
        </authorList>
    </citation>
    <scope>NUCLEOTIDE SEQUENCE [LARGE SCALE GENOMIC DNA]</scope>
    <source>
        <strain evidence="1 2">EM 1</strain>
    </source>
</reference>
<protein>
    <recommendedName>
        <fullName evidence="3">Tetratricopeptide repeat protein</fullName>
    </recommendedName>
</protein>
<dbReference type="PROSITE" id="PS51257">
    <property type="entry name" value="PROKAR_LIPOPROTEIN"/>
    <property type="match status" value="1"/>
</dbReference>
<dbReference type="InterPro" id="IPR011990">
    <property type="entry name" value="TPR-like_helical_dom_sf"/>
</dbReference>
<dbReference type="AlphaFoldDB" id="A0A850QB77"/>
<evidence type="ECO:0000313" key="1">
    <source>
        <dbReference type="EMBL" id="NVO76831.1"/>
    </source>
</evidence>
<dbReference type="Proteomes" id="UP000588051">
    <property type="component" value="Unassembled WGS sequence"/>
</dbReference>
<dbReference type="Gene3D" id="1.25.40.10">
    <property type="entry name" value="Tetratricopeptide repeat domain"/>
    <property type="match status" value="1"/>
</dbReference>
<keyword evidence="2" id="KW-1185">Reference proteome</keyword>
<accession>A0A850QB77</accession>
<proteinExistence type="predicted"/>
<dbReference type="RefSeq" id="WP_176802125.1">
    <property type="nucleotide sequence ID" value="NZ_JABXYJ010000002.1"/>
</dbReference>
<sequence>MKAWILLCIICLISGCDTIIPLNISKSFHDDLFTPPEKSIHVEEILDVSNEMQDFLSNQVKYYIRRGNDPKRALFNAITKSGKISIEYDAEMTKNAAETFKTQTGNCLSLVLMTAALAKKLDMYVEYQNVEFDEEAWKRMGEIYFSAGHVNIVLGKKAAFDRSRIDQTDTLIIDFIPPEQALRQRSSQISEKRVIAMYLNNRAAELLSKDRIDDAYWYARAAILQDVNFLTSFNTLGVIYRRHGDLILAKQIFTQITRQHPENIIALSNLHETLMKLGDTDSANKIGLKLKNLQPYEPFYFLNQAKLAIQNNDLINAKNLLHEEIVHNPNNDECHFWLAIVHYRLGEFQETAEQLMLARNNSITRKNYDLYSAKLNYLNSQFLIK</sequence>
<gene>
    <name evidence="1" type="ORF">HV832_03155</name>
</gene>
<name>A0A850QB77_9BURK</name>